<evidence type="ECO:0000256" key="10">
    <source>
        <dbReference type="ARBA" id="ARBA00022801"/>
    </source>
</evidence>
<dbReference type="NCBIfam" id="TIGR02778">
    <property type="entry name" value="ligD_pol"/>
    <property type="match status" value="1"/>
</dbReference>
<dbReference type="InterPro" id="IPR033651">
    <property type="entry name" value="PaeLigD_Pol-like"/>
</dbReference>
<dbReference type="SUPFAM" id="SSF50249">
    <property type="entry name" value="Nucleic acid-binding proteins"/>
    <property type="match status" value="1"/>
</dbReference>
<dbReference type="CDD" id="cd07906">
    <property type="entry name" value="Adenylation_DNA_ligase_LigD_LigC"/>
    <property type="match status" value="1"/>
</dbReference>
<dbReference type="NCBIfam" id="TIGR02776">
    <property type="entry name" value="NHEJ_ligase_prk"/>
    <property type="match status" value="1"/>
</dbReference>
<dbReference type="GO" id="GO:0046872">
    <property type="term" value="F:metal ion binding"/>
    <property type="evidence" value="ECO:0007669"/>
    <property type="project" value="UniProtKB-KW"/>
</dbReference>
<evidence type="ECO:0000256" key="20">
    <source>
        <dbReference type="ARBA" id="ARBA00034003"/>
    </source>
</evidence>
<keyword evidence="7" id="KW-0479">Metal-binding</keyword>
<evidence type="ECO:0000256" key="3">
    <source>
        <dbReference type="ARBA" id="ARBA00022598"/>
    </source>
</evidence>
<organism evidence="22 23">
    <name type="scientific">Chitinimonas arctica</name>
    <dbReference type="NCBI Taxonomy" id="2594795"/>
    <lineage>
        <taxon>Bacteria</taxon>
        <taxon>Pseudomonadati</taxon>
        <taxon>Pseudomonadota</taxon>
        <taxon>Betaproteobacteria</taxon>
        <taxon>Neisseriales</taxon>
        <taxon>Chitinibacteraceae</taxon>
        <taxon>Chitinimonas</taxon>
    </lineage>
</organism>
<reference evidence="23" key="1">
    <citation type="submission" date="2019-07" db="EMBL/GenBank/DDBJ databases">
        <title>Chitinimonas sp. nov., isolated from Ny-Alesund, arctica soil.</title>
        <authorList>
            <person name="Xu Q."/>
            <person name="Peng F."/>
        </authorList>
    </citation>
    <scope>NUCLEOTIDE SEQUENCE [LARGE SCALE GENOMIC DNA]</scope>
    <source>
        <strain evidence="23">R3-44</strain>
    </source>
</reference>
<dbReference type="Proteomes" id="UP000317550">
    <property type="component" value="Chromosome"/>
</dbReference>
<dbReference type="OrthoDB" id="9802472at2"/>
<evidence type="ECO:0000313" key="22">
    <source>
        <dbReference type="EMBL" id="QDQ24901.1"/>
    </source>
</evidence>
<dbReference type="GO" id="GO:0004527">
    <property type="term" value="F:exonuclease activity"/>
    <property type="evidence" value="ECO:0007669"/>
    <property type="project" value="UniProtKB-KW"/>
</dbReference>
<dbReference type="Pfam" id="PF04679">
    <property type="entry name" value="DNA_ligase_A_C"/>
    <property type="match status" value="1"/>
</dbReference>
<sequence length="830" mass="91959">MSLEQYWRKRDFKQTPEPAGTVGASGDSLGYVIQKHAARNLHYDFRLELGGALKSWAVPKGPSLDPAQKRLAVQVEDHPLDYGGFEGIIPARQYGAGTVMLWDRGIWVPDGDPMAGYRKGHLSFQLLGEKLAGAWSLVRMARRGTDKQENWLLIKAEDAYARHGQDGEITRHRLHSVLSHRNMQEIAEGRRPPHPAATSTGKVSLPAFVAPQLATLATQLPGSGDWLAELKYDGYRMLARIAHGKVTLWTRNRQDWTRRIPDLVSALSALPVQDAWLDGEVVALDDHGDISFQALQEAFGRENDAKPATGLQYLVFDLPWCEGADLRALPQRLRKQRLGQLLAGLPGTAPIKYSKHIEGPCSRLPEAFGQSCRQGMEGLILKRADAAYAGKRSRHWLKLKCGNRQEFVVGGYTLPKGRRLGLGALLVGEFRDGGLHYAGRVGTGFSHATLGKLSRQLAQLAQSRCPFDAVPAEPADTVIRWVKPILVAETRFAGWTGARRLRQAVYLGLREDKPASEVTMERASRRPAQANSESATVAGVVISHPERVLFADTGLTKLDLARYYEAVAAHLLPQLRDRPLSLVRCPRGPAHPCFFQKHLDEGMPASLTAVTVQQQDGPARYMAANRLEALIGLVQLGVVELHTWNARRDRLDRPDKLILDLDPAPDVAWRQVQEGAMLIRSLLQELGLACFLKVTGGKGLHVEVPLYRYHDWATVKQFSERVARHLAALIPRRFTANMAKAQRKGRIFIDYLRNAEGATAVSAFSVRARPGAPVAVPISWEELAEGVRSDQFGIEATLQRLRDQSADPWADYDSQRARLTKAMLARLGPG</sequence>
<keyword evidence="5" id="KW-0548">Nucleotidyltransferase</keyword>
<evidence type="ECO:0000256" key="17">
    <source>
        <dbReference type="ARBA" id="ARBA00023211"/>
    </source>
</evidence>
<dbReference type="Gene3D" id="2.40.50.140">
    <property type="entry name" value="Nucleic acid-binding proteins"/>
    <property type="match status" value="1"/>
</dbReference>
<dbReference type="CDD" id="cd04862">
    <property type="entry name" value="PaeLigD_Pol_like"/>
    <property type="match status" value="1"/>
</dbReference>
<evidence type="ECO:0000256" key="13">
    <source>
        <dbReference type="ARBA" id="ARBA00022932"/>
    </source>
</evidence>
<comment type="catalytic activity">
    <reaction evidence="20">
        <text>ATP + (deoxyribonucleotide)n-3'-hydroxyl + 5'-phospho-(deoxyribonucleotide)m = (deoxyribonucleotide)n+m + AMP + diphosphate.</text>
        <dbReference type="EC" id="6.5.1.1"/>
    </reaction>
</comment>
<dbReference type="InterPro" id="IPR014144">
    <property type="entry name" value="LigD_PE_domain"/>
</dbReference>
<dbReference type="EC" id="6.5.1.1" evidence="2"/>
<evidence type="ECO:0000256" key="15">
    <source>
        <dbReference type="ARBA" id="ARBA00023172"/>
    </source>
</evidence>
<dbReference type="InterPro" id="IPR012310">
    <property type="entry name" value="DNA_ligase_ATP-dep_cent"/>
</dbReference>
<dbReference type="InterPro" id="IPR014146">
    <property type="entry name" value="LigD_ligase_dom"/>
</dbReference>
<dbReference type="Gene3D" id="3.90.920.10">
    <property type="entry name" value="DNA primase, PRIM domain"/>
    <property type="match status" value="1"/>
</dbReference>
<dbReference type="PANTHER" id="PTHR42705">
    <property type="entry name" value="BIFUNCTIONAL NON-HOMOLOGOUS END JOINING PROTEIN LIGD"/>
    <property type="match status" value="1"/>
</dbReference>
<evidence type="ECO:0000256" key="14">
    <source>
        <dbReference type="ARBA" id="ARBA00023125"/>
    </source>
</evidence>
<keyword evidence="3 22" id="KW-0436">Ligase</keyword>
<keyword evidence="13" id="KW-0239">DNA-directed DNA polymerase</keyword>
<dbReference type="PROSITE" id="PS50160">
    <property type="entry name" value="DNA_LIGASE_A3"/>
    <property type="match status" value="1"/>
</dbReference>
<dbReference type="GO" id="GO:0003677">
    <property type="term" value="F:DNA binding"/>
    <property type="evidence" value="ECO:0007669"/>
    <property type="project" value="UniProtKB-KW"/>
</dbReference>
<keyword evidence="4" id="KW-0808">Transferase</keyword>
<protein>
    <recommendedName>
        <fullName evidence="2">DNA ligase (ATP)</fullName>
        <ecNumber evidence="2">6.5.1.1</ecNumber>
    </recommendedName>
    <alternativeName>
        <fullName evidence="19">NHEJ DNA polymerase</fullName>
    </alternativeName>
</protein>
<evidence type="ECO:0000256" key="11">
    <source>
        <dbReference type="ARBA" id="ARBA00022839"/>
    </source>
</evidence>
<dbReference type="Pfam" id="PF13298">
    <property type="entry name" value="LigD_N"/>
    <property type="match status" value="1"/>
</dbReference>
<proteinExistence type="predicted"/>
<keyword evidence="9" id="KW-0227">DNA damage</keyword>
<evidence type="ECO:0000256" key="9">
    <source>
        <dbReference type="ARBA" id="ARBA00022763"/>
    </source>
</evidence>
<dbReference type="GO" id="GO:0003887">
    <property type="term" value="F:DNA-directed DNA polymerase activity"/>
    <property type="evidence" value="ECO:0007669"/>
    <property type="project" value="UniProtKB-KW"/>
</dbReference>
<keyword evidence="23" id="KW-1185">Reference proteome</keyword>
<feature type="domain" description="ATP-dependent DNA ligase family profile" evidence="21">
    <location>
        <begin position="313"/>
        <end position="400"/>
    </location>
</feature>
<evidence type="ECO:0000256" key="19">
    <source>
        <dbReference type="ARBA" id="ARBA00029943"/>
    </source>
</evidence>
<dbReference type="GO" id="GO:0003910">
    <property type="term" value="F:DNA ligase (ATP) activity"/>
    <property type="evidence" value="ECO:0007669"/>
    <property type="project" value="UniProtKB-EC"/>
</dbReference>
<keyword evidence="12" id="KW-0067">ATP-binding</keyword>
<dbReference type="NCBIfam" id="TIGR02779">
    <property type="entry name" value="NHEJ_ligase_lig"/>
    <property type="match status" value="1"/>
</dbReference>
<dbReference type="SUPFAM" id="SSF56091">
    <property type="entry name" value="DNA ligase/mRNA capping enzyme, catalytic domain"/>
    <property type="match status" value="1"/>
</dbReference>
<keyword evidence="11" id="KW-0269">Exonuclease</keyword>
<keyword evidence="15" id="KW-0233">DNA recombination</keyword>
<dbReference type="CDD" id="cd07971">
    <property type="entry name" value="OBF_DNA_ligase_LigD"/>
    <property type="match status" value="1"/>
</dbReference>
<evidence type="ECO:0000256" key="1">
    <source>
        <dbReference type="ARBA" id="ARBA00001936"/>
    </source>
</evidence>
<dbReference type="GO" id="GO:0005524">
    <property type="term" value="F:ATP binding"/>
    <property type="evidence" value="ECO:0007669"/>
    <property type="project" value="UniProtKB-KW"/>
</dbReference>
<accession>A0A516S9R4</accession>
<dbReference type="InterPro" id="IPR014145">
    <property type="entry name" value="LigD_pol_dom"/>
</dbReference>
<evidence type="ECO:0000256" key="8">
    <source>
        <dbReference type="ARBA" id="ARBA00022741"/>
    </source>
</evidence>
<dbReference type="EMBL" id="CP041730">
    <property type="protein sequence ID" value="QDQ24901.1"/>
    <property type="molecule type" value="Genomic_DNA"/>
</dbReference>
<dbReference type="GO" id="GO:0006281">
    <property type="term" value="P:DNA repair"/>
    <property type="evidence" value="ECO:0007669"/>
    <property type="project" value="UniProtKB-KW"/>
</dbReference>
<keyword evidence="8" id="KW-0547">Nucleotide-binding</keyword>
<dbReference type="InterPro" id="IPR014143">
    <property type="entry name" value="NHEJ_ligase_prk"/>
</dbReference>
<dbReference type="RefSeq" id="WP_143855826.1">
    <property type="nucleotide sequence ID" value="NZ_CP041730.1"/>
</dbReference>
<evidence type="ECO:0000256" key="12">
    <source>
        <dbReference type="ARBA" id="ARBA00022840"/>
    </source>
</evidence>
<dbReference type="PANTHER" id="PTHR42705:SF2">
    <property type="entry name" value="BIFUNCTIONAL NON-HOMOLOGOUS END JOINING PROTEIN LIGD"/>
    <property type="match status" value="1"/>
</dbReference>
<keyword evidence="10" id="KW-0378">Hydrolase</keyword>
<evidence type="ECO:0000256" key="6">
    <source>
        <dbReference type="ARBA" id="ARBA00022722"/>
    </source>
</evidence>
<keyword evidence="6" id="KW-0540">Nuclease</keyword>
<gene>
    <name evidence="22" type="primary">ligD</name>
    <name evidence="22" type="ORF">FNU76_00265</name>
</gene>
<dbReference type="InterPro" id="IPR012340">
    <property type="entry name" value="NA-bd_OB-fold"/>
</dbReference>
<keyword evidence="18" id="KW-0511">Multifunctional enzyme</keyword>
<dbReference type="InterPro" id="IPR052171">
    <property type="entry name" value="NHEJ_LigD"/>
</dbReference>
<evidence type="ECO:0000256" key="2">
    <source>
        <dbReference type="ARBA" id="ARBA00012727"/>
    </source>
</evidence>
<evidence type="ECO:0000259" key="21">
    <source>
        <dbReference type="PROSITE" id="PS50160"/>
    </source>
</evidence>
<dbReference type="Gene3D" id="3.30.1490.70">
    <property type="match status" value="1"/>
</dbReference>
<keyword evidence="16" id="KW-0234">DNA repair</keyword>
<dbReference type="Pfam" id="PF01068">
    <property type="entry name" value="DNA_ligase_A_M"/>
    <property type="match status" value="1"/>
</dbReference>
<dbReference type="AlphaFoldDB" id="A0A516S9R4"/>
<dbReference type="Gene3D" id="3.30.470.30">
    <property type="entry name" value="DNA ligase/mRNA capping enzyme"/>
    <property type="match status" value="1"/>
</dbReference>
<evidence type="ECO:0000256" key="4">
    <source>
        <dbReference type="ARBA" id="ARBA00022679"/>
    </source>
</evidence>
<dbReference type="InterPro" id="IPR012309">
    <property type="entry name" value="DNA_ligase_ATP-dep_C"/>
</dbReference>
<keyword evidence="17" id="KW-0464">Manganese</keyword>
<dbReference type="Pfam" id="PF21686">
    <property type="entry name" value="LigD_Prim-Pol"/>
    <property type="match status" value="1"/>
</dbReference>
<comment type="cofactor">
    <cofactor evidence="1">
        <name>Mn(2+)</name>
        <dbReference type="ChEBI" id="CHEBI:29035"/>
    </cofactor>
</comment>
<evidence type="ECO:0000256" key="16">
    <source>
        <dbReference type="ARBA" id="ARBA00023204"/>
    </source>
</evidence>
<evidence type="ECO:0000256" key="5">
    <source>
        <dbReference type="ARBA" id="ARBA00022695"/>
    </source>
</evidence>
<dbReference type="GO" id="GO:0006310">
    <property type="term" value="P:DNA recombination"/>
    <property type="evidence" value="ECO:0007669"/>
    <property type="project" value="UniProtKB-KW"/>
</dbReference>
<evidence type="ECO:0000256" key="18">
    <source>
        <dbReference type="ARBA" id="ARBA00023268"/>
    </source>
</evidence>
<dbReference type="NCBIfam" id="TIGR02777">
    <property type="entry name" value="LigD_PE_dom"/>
    <property type="match status" value="1"/>
</dbReference>
<evidence type="ECO:0000256" key="7">
    <source>
        <dbReference type="ARBA" id="ARBA00022723"/>
    </source>
</evidence>
<name>A0A516S9R4_9NEIS</name>
<dbReference type="KEGG" id="cari:FNU76_00265"/>
<evidence type="ECO:0000313" key="23">
    <source>
        <dbReference type="Proteomes" id="UP000317550"/>
    </source>
</evidence>
<keyword evidence="14" id="KW-0238">DNA-binding</keyword>